<keyword evidence="3" id="KW-0131">Cell cycle</keyword>
<feature type="transmembrane region" description="Helical" evidence="2">
    <location>
        <begin position="19"/>
        <end position="37"/>
    </location>
</feature>
<dbReference type="RefSeq" id="WP_317698105.1">
    <property type="nucleotide sequence ID" value="NZ_AP026801.1"/>
</dbReference>
<gene>
    <name evidence="3" type="ORF">KIMC2_07820</name>
</gene>
<evidence type="ECO:0000313" key="3">
    <source>
        <dbReference type="EMBL" id="BDR56220.1"/>
    </source>
</evidence>
<dbReference type="PANTHER" id="PTHR33219">
    <property type="entry name" value="YLMG HOMOLOG PROTEIN 2, CHLOROPLASTIC"/>
    <property type="match status" value="1"/>
</dbReference>
<dbReference type="PANTHER" id="PTHR33219:SF14">
    <property type="entry name" value="PROTEIN COFACTOR ASSEMBLY OF COMPLEX C SUBUNIT B CCB3, CHLOROPLASTIC-RELATED"/>
    <property type="match status" value="1"/>
</dbReference>
<dbReference type="GO" id="GO:0016020">
    <property type="term" value="C:membrane"/>
    <property type="evidence" value="ECO:0007669"/>
    <property type="project" value="InterPro"/>
</dbReference>
<dbReference type="AlphaFoldDB" id="A0AAU9D974"/>
<keyword evidence="2" id="KW-1133">Transmembrane helix</keyword>
<accession>A0AAU9D974</accession>
<dbReference type="Pfam" id="PF02325">
    <property type="entry name" value="CCB3_YggT"/>
    <property type="match status" value="1"/>
</dbReference>
<name>A0AAU9D974_9LACO</name>
<keyword evidence="2" id="KW-0812">Transmembrane</keyword>
<dbReference type="GO" id="GO:0051301">
    <property type="term" value="P:cell division"/>
    <property type="evidence" value="ECO:0007669"/>
    <property type="project" value="UniProtKB-KW"/>
</dbReference>
<evidence type="ECO:0000256" key="2">
    <source>
        <dbReference type="SAM" id="Phobius"/>
    </source>
</evidence>
<keyword evidence="4" id="KW-1185">Reference proteome</keyword>
<feature type="transmembrane region" description="Helical" evidence="2">
    <location>
        <begin position="71"/>
        <end position="93"/>
    </location>
</feature>
<dbReference type="Proteomes" id="UP001321804">
    <property type="component" value="Chromosome"/>
</dbReference>
<sequence>MSQPILRILYIVGDRLIDIYILVITVTAFLSWVPGLYDSKFGRLLRRFTEPFDNLVHRFIPPIMGLDLSPIIEILICMLLRQLWFMVLSTMFMGL</sequence>
<organism evidence="3 4">
    <name type="scientific">Xylocopilactobacillus apis</name>
    <dbReference type="NCBI Taxonomy" id="2932183"/>
    <lineage>
        <taxon>Bacteria</taxon>
        <taxon>Bacillati</taxon>
        <taxon>Bacillota</taxon>
        <taxon>Bacilli</taxon>
        <taxon>Lactobacillales</taxon>
        <taxon>Lactobacillaceae</taxon>
        <taxon>Xylocopilactobacillus</taxon>
    </lineage>
</organism>
<evidence type="ECO:0000256" key="1">
    <source>
        <dbReference type="ARBA" id="ARBA00010894"/>
    </source>
</evidence>
<reference evidence="3 4" key="1">
    <citation type="journal article" date="2023" name="Microbiol. Spectr.">
        <title>Symbiosis of Carpenter Bees with Uncharacterized Lactic Acid Bacteria Showing NAD Auxotrophy.</title>
        <authorList>
            <person name="Kawasaki S."/>
            <person name="Ozawa K."/>
            <person name="Mori T."/>
            <person name="Yamamoto A."/>
            <person name="Ito M."/>
            <person name="Ohkuma M."/>
            <person name="Sakamoto M."/>
            <person name="Matsutani M."/>
        </authorList>
    </citation>
    <scope>NUCLEOTIDE SEQUENCE [LARGE SCALE GENOMIC DNA]</scope>
    <source>
        <strain evidence="3 4">KimC2</strain>
    </source>
</reference>
<dbReference type="KEGG" id="xak:KIMC2_07820"/>
<comment type="similarity">
    <text evidence="1">Belongs to the YggT family.</text>
</comment>
<evidence type="ECO:0000313" key="4">
    <source>
        <dbReference type="Proteomes" id="UP001321804"/>
    </source>
</evidence>
<proteinExistence type="inferred from homology"/>
<keyword evidence="2" id="KW-0472">Membrane</keyword>
<dbReference type="EMBL" id="AP026801">
    <property type="protein sequence ID" value="BDR56220.1"/>
    <property type="molecule type" value="Genomic_DNA"/>
</dbReference>
<protein>
    <submittedName>
        <fullName evidence="3">Cell division protein</fullName>
    </submittedName>
</protein>
<keyword evidence="3" id="KW-0132">Cell division</keyword>
<dbReference type="InterPro" id="IPR003425">
    <property type="entry name" value="CCB3/YggT"/>
</dbReference>